<dbReference type="PANTHER" id="PTHR41983:SF2">
    <property type="entry name" value="SHORT-CHAIN FATTY ACID TRANSPORTER-RELATED"/>
    <property type="match status" value="1"/>
</dbReference>
<sequence>MLGCDPAKVAMAVAWGDAWTNMIQPFWALPALAIAGLKARDIMGFCVIVLVVSGVVIGLGLLFL</sequence>
<keyword evidence="1" id="KW-0812">Transmembrane</keyword>
<dbReference type="RefSeq" id="WP_265089230.1">
    <property type="nucleotide sequence ID" value="NZ_CAJGZK010000011.1"/>
</dbReference>
<accession>A0ABW1W520</accession>
<dbReference type="InterPro" id="IPR006160">
    <property type="entry name" value="SCFA_transpt_AtoE"/>
</dbReference>
<keyword evidence="3" id="KW-1185">Reference proteome</keyword>
<dbReference type="EMBL" id="JBHSTZ010000016">
    <property type="protein sequence ID" value="MFC6381080.1"/>
    <property type="molecule type" value="Genomic_DNA"/>
</dbReference>
<evidence type="ECO:0000256" key="1">
    <source>
        <dbReference type="SAM" id="Phobius"/>
    </source>
</evidence>
<proteinExistence type="predicted"/>
<reference evidence="3" key="1">
    <citation type="journal article" date="2019" name="Int. J. Syst. Evol. Microbiol.">
        <title>The Global Catalogue of Microorganisms (GCM) 10K type strain sequencing project: providing services to taxonomists for standard genome sequencing and annotation.</title>
        <authorList>
            <consortium name="The Broad Institute Genomics Platform"/>
            <consortium name="The Broad Institute Genome Sequencing Center for Infectious Disease"/>
            <person name="Wu L."/>
            <person name="Ma J."/>
        </authorList>
    </citation>
    <scope>NUCLEOTIDE SEQUENCE [LARGE SCALE GENOMIC DNA]</scope>
    <source>
        <strain evidence="3">CCM 2050</strain>
    </source>
</reference>
<dbReference type="PANTHER" id="PTHR41983">
    <property type="entry name" value="SHORT-CHAIN FATTY ACID TRANSPORTER-RELATED"/>
    <property type="match status" value="1"/>
</dbReference>
<evidence type="ECO:0000313" key="2">
    <source>
        <dbReference type="EMBL" id="MFC6381080.1"/>
    </source>
</evidence>
<comment type="caution">
    <text evidence="2">The sequence shown here is derived from an EMBL/GenBank/DDBJ whole genome shotgun (WGS) entry which is preliminary data.</text>
</comment>
<protein>
    <submittedName>
        <fullName evidence="2">TIGR00366 family protein</fullName>
    </submittedName>
</protein>
<keyword evidence="1" id="KW-1133">Transmembrane helix</keyword>
<keyword evidence="1" id="KW-0472">Membrane</keyword>
<dbReference type="Proteomes" id="UP001596264">
    <property type="component" value="Unassembled WGS sequence"/>
</dbReference>
<dbReference type="Pfam" id="PF02667">
    <property type="entry name" value="SCFA_trans"/>
    <property type="match status" value="1"/>
</dbReference>
<evidence type="ECO:0000313" key="3">
    <source>
        <dbReference type="Proteomes" id="UP001596264"/>
    </source>
</evidence>
<gene>
    <name evidence="2" type="ORF">ACFP58_06300</name>
</gene>
<feature type="transmembrane region" description="Helical" evidence="1">
    <location>
        <begin position="42"/>
        <end position="63"/>
    </location>
</feature>
<name>A0ABW1W520_9GAMM</name>
<organism evidence="2 3">
    <name type="scientific">Psychrobacter glacincola</name>
    <dbReference type="NCBI Taxonomy" id="56810"/>
    <lineage>
        <taxon>Bacteria</taxon>
        <taxon>Pseudomonadati</taxon>
        <taxon>Pseudomonadota</taxon>
        <taxon>Gammaproteobacteria</taxon>
        <taxon>Moraxellales</taxon>
        <taxon>Moraxellaceae</taxon>
        <taxon>Psychrobacter</taxon>
    </lineage>
</organism>